<proteinExistence type="predicted"/>
<dbReference type="RefSeq" id="WP_074388395.1">
    <property type="nucleotide sequence ID" value="NZ_LXER01000032.1"/>
</dbReference>
<evidence type="ECO:0008006" key="3">
    <source>
        <dbReference type="Google" id="ProtNLM"/>
    </source>
</evidence>
<evidence type="ECO:0000313" key="2">
    <source>
        <dbReference type="Proteomes" id="UP000078410"/>
    </source>
</evidence>
<dbReference type="EMBL" id="LXER01000032">
    <property type="protein sequence ID" value="OAT28810.1"/>
    <property type="molecule type" value="Genomic_DNA"/>
</dbReference>
<keyword evidence="2" id="KW-1185">Reference proteome</keyword>
<protein>
    <recommendedName>
        <fullName evidence="3">PilP family type IV pilus biogenesis protein</fullName>
    </recommendedName>
</protein>
<dbReference type="AlphaFoldDB" id="A0A1B7IH97"/>
<accession>A0A1B7IH97</accession>
<organism evidence="1 2">
    <name type="scientific">Buttiauxella brennerae ATCC 51605</name>
    <dbReference type="NCBI Taxonomy" id="1354251"/>
    <lineage>
        <taxon>Bacteria</taxon>
        <taxon>Pseudomonadati</taxon>
        <taxon>Pseudomonadota</taxon>
        <taxon>Gammaproteobacteria</taxon>
        <taxon>Enterobacterales</taxon>
        <taxon>Enterobacteriaceae</taxon>
        <taxon>Buttiauxella</taxon>
    </lineage>
</organism>
<dbReference type="InterPro" id="IPR019684">
    <property type="entry name" value="HofP"/>
</dbReference>
<gene>
    <name evidence="1" type="ORF">M975_3456</name>
</gene>
<dbReference type="Pfam" id="PF10748">
    <property type="entry name" value="HofP"/>
    <property type="match status" value="1"/>
</dbReference>
<evidence type="ECO:0000313" key="1">
    <source>
        <dbReference type="EMBL" id="OAT28810.1"/>
    </source>
</evidence>
<sequence>MSRNIGWAILLVIFPARAMPPNPFLPQISPCEKLSGQLASWVLQGVVSSPASNIALMFNSQGKSLRIKTDSELLPGVHIENVAPGLVSARLDSTCQPSSYRWEIKGKTDAMDSGITSGVASTIQKPGR</sequence>
<reference evidence="1 2" key="1">
    <citation type="submission" date="2016-04" db="EMBL/GenBank/DDBJ databases">
        <title>ATOL: Assembling a taxonomically balanced genome-scale reconstruction of the evolutionary history of the Enterobacteriaceae.</title>
        <authorList>
            <person name="Plunkett G.III."/>
            <person name="Neeno-Eckwall E.C."/>
            <person name="Glasner J.D."/>
            <person name="Perna N.T."/>
        </authorList>
    </citation>
    <scope>NUCLEOTIDE SEQUENCE [LARGE SCALE GENOMIC DNA]</scope>
    <source>
        <strain evidence="1 2">ATCC 51605</strain>
    </source>
</reference>
<dbReference type="Proteomes" id="UP000078410">
    <property type="component" value="Unassembled WGS sequence"/>
</dbReference>
<name>A0A1B7IH97_9ENTR</name>
<comment type="caution">
    <text evidence="1">The sequence shown here is derived from an EMBL/GenBank/DDBJ whole genome shotgun (WGS) entry which is preliminary data.</text>
</comment>